<dbReference type="PANTHER" id="PTHR23077">
    <property type="entry name" value="AAA-FAMILY ATPASE"/>
    <property type="match status" value="1"/>
</dbReference>
<reference evidence="4" key="1">
    <citation type="submission" date="2014-10" db="EMBL/GenBank/DDBJ databases">
        <title>Massilia sp. genome.</title>
        <authorList>
            <person name="Xu B."/>
            <person name="Dai L."/>
            <person name="Huang Z."/>
        </authorList>
    </citation>
    <scope>NUCLEOTIDE SEQUENCE [LARGE SCALE GENOMIC DNA]</scope>
    <source>
        <strain evidence="4">CFS-1</strain>
    </source>
</reference>
<keyword evidence="2" id="KW-0067">ATP-binding</keyword>
<dbReference type="InterPro" id="IPR050168">
    <property type="entry name" value="AAA_ATPase_domain"/>
</dbReference>
<proteinExistence type="predicted"/>
<dbReference type="InterPro" id="IPR027417">
    <property type="entry name" value="P-loop_NTPase"/>
</dbReference>
<dbReference type="CDD" id="cd19481">
    <property type="entry name" value="RecA-like_protease"/>
    <property type="match status" value="1"/>
</dbReference>
<comment type="caution">
    <text evidence="4">The sequence shown here is derived from an EMBL/GenBank/DDBJ whole genome shotgun (WGS) entry which is preliminary data.</text>
</comment>
<accession>A0A422QF35</accession>
<dbReference type="InterPro" id="IPR003593">
    <property type="entry name" value="AAA+_ATPase"/>
</dbReference>
<dbReference type="PANTHER" id="PTHR23077:SF171">
    <property type="entry name" value="NUCLEAR VALOSIN-CONTAINING PROTEIN-LIKE"/>
    <property type="match status" value="1"/>
</dbReference>
<evidence type="ECO:0000256" key="2">
    <source>
        <dbReference type="ARBA" id="ARBA00022840"/>
    </source>
</evidence>
<name>A0A422QF35_9BURK</name>
<dbReference type="Pfam" id="PF00004">
    <property type="entry name" value="AAA"/>
    <property type="match status" value="2"/>
</dbReference>
<feature type="domain" description="AAA+ ATPase" evidence="3">
    <location>
        <begin position="253"/>
        <end position="385"/>
    </location>
</feature>
<feature type="domain" description="AAA+ ATPase" evidence="3">
    <location>
        <begin position="493"/>
        <end position="622"/>
    </location>
</feature>
<dbReference type="GO" id="GO:0016887">
    <property type="term" value="F:ATP hydrolysis activity"/>
    <property type="evidence" value="ECO:0007669"/>
    <property type="project" value="InterPro"/>
</dbReference>
<evidence type="ECO:0000313" key="4">
    <source>
        <dbReference type="EMBL" id="RNF28598.1"/>
    </source>
</evidence>
<protein>
    <submittedName>
        <fullName evidence="4">ATPase AAA</fullName>
    </submittedName>
</protein>
<dbReference type="RefSeq" id="WP_123071583.1">
    <property type="nucleotide sequence ID" value="NZ_JSAB01000315.1"/>
</dbReference>
<evidence type="ECO:0000256" key="1">
    <source>
        <dbReference type="ARBA" id="ARBA00022741"/>
    </source>
</evidence>
<dbReference type="GO" id="GO:0005524">
    <property type="term" value="F:ATP binding"/>
    <property type="evidence" value="ECO:0007669"/>
    <property type="project" value="InterPro"/>
</dbReference>
<dbReference type="Gene3D" id="3.40.50.300">
    <property type="entry name" value="P-loop containing nucleotide triphosphate hydrolases"/>
    <property type="match status" value="2"/>
</dbReference>
<dbReference type="EMBL" id="JSAB01000315">
    <property type="protein sequence ID" value="RNF28598.1"/>
    <property type="molecule type" value="Genomic_DNA"/>
</dbReference>
<dbReference type="AlphaFoldDB" id="A0A422QF35"/>
<sequence>MTVRRRRSRSVPQDLAPAVSLWVLRIMMPLGGHRDLVGSMCFSNDHLARALGLGDWIDDDERGFDAALVRARLRELHREAEREGGRDAERKVPAILHANVARLAALVGMSSTECRILEFATMLHHERILDDAAEMLGNLSAAKIVDVLSTLLELQPDAVRAALGAGGVLARSGLLTVDRSINGSLRSKLDLLSNRFADSVVGLDADPISLLRDTVAPSTPARLTLDDFPHLEQELAILRPYLARTVARDGVHQGVNVFVYGAPGTGKSELARALAAELGCELFEVASEDEDGDPVGGERRLRAYRAAQSFFDRRRALLLFDEVEDVFADDGIFGQRSTAQRRKAWINRTLEQNQVPTLWLSNSIAGIDPAFLRRFDVLVEVQVPPRAQRERILQAACGDLVDPPTLARMAQVETLAPAVVDRVASVVRTIRDQFDAHGAARAVAWLANRSLEAQGHAGLDAGAASRLPSDYDPAILNADTEMAALLPGLQHARSGRICLYGPPGTGKSAFGRWLSEQLEMPLMLRSASELMSKYVGESEKAIAQAFRQAEREGALLMIDEVDSFLRDREGARASWEVTRVNEMLTRMEAFGGVFIASTNLMDDIDPAALRRFDLKLRFGYLRPEQALLMLERQCAALGLAPPGASEAARVKGQAQLTPGDFAALARRHRFAPFAGCAQLVAALEQECAGKRGRQASIGFLA</sequence>
<dbReference type="InterPro" id="IPR003959">
    <property type="entry name" value="ATPase_AAA_core"/>
</dbReference>
<evidence type="ECO:0000313" key="5">
    <source>
        <dbReference type="Proteomes" id="UP000283254"/>
    </source>
</evidence>
<dbReference type="Proteomes" id="UP000283254">
    <property type="component" value="Unassembled WGS sequence"/>
</dbReference>
<gene>
    <name evidence="4" type="ORF">NM04_22285</name>
</gene>
<dbReference type="SMART" id="SM00382">
    <property type="entry name" value="AAA"/>
    <property type="match status" value="2"/>
</dbReference>
<organism evidence="4 5">
    <name type="scientific">Massilia aurea</name>
    <dbReference type="NCBI Taxonomy" id="373040"/>
    <lineage>
        <taxon>Bacteria</taxon>
        <taxon>Pseudomonadati</taxon>
        <taxon>Pseudomonadota</taxon>
        <taxon>Betaproteobacteria</taxon>
        <taxon>Burkholderiales</taxon>
        <taxon>Oxalobacteraceae</taxon>
        <taxon>Telluria group</taxon>
        <taxon>Massilia</taxon>
    </lineage>
</organism>
<dbReference type="SUPFAM" id="SSF52540">
    <property type="entry name" value="P-loop containing nucleoside triphosphate hydrolases"/>
    <property type="match status" value="2"/>
</dbReference>
<keyword evidence="1" id="KW-0547">Nucleotide-binding</keyword>
<dbReference type="OrthoDB" id="9802352at2"/>
<keyword evidence="5" id="KW-1185">Reference proteome</keyword>
<evidence type="ECO:0000259" key="3">
    <source>
        <dbReference type="SMART" id="SM00382"/>
    </source>
</evidence>